<proteinExistence type="predicted"/>
<feature type="compositionally biased region" description="Basic and acidic residues" evidence="1">
    <location>
        <begin position="32"/>
        <end position="44"/>
    </location>
</feature>
<protein>
    <submittedName>
        <fullName evidence="2">Formamidopyrimidine-DNA glycosylase</fullName>
        <ecNumber evidence="2">3.2.2.23</ecNumber>
    </submittedName>
</protein>
<sequence>ARGRHRLAGRQADARRARRSPADPLRPAGAAARDRGPDRRDGDRGGAAGQAPADPVRRRHHAAHPLPDGRHLAPAAPGRAVARRPRPPGPRGAGQRRVGGGRLPAARRAAGPDRPGGPAGRPPRPGRPGPGLGPGGGAPADRGRPGPGDRRRAAGPAGAGRRGQPLQERGAVPHRPAPVDAGGRGPGRAAGGRHRAPADAGQPRPPRADDDRQHAARRDALGLRAGPQAVPAVRHPGGDRRAGRGRGVRAADVLVPALPTRTL</sequence>
<name>A0A6J4J2X7_9ACTN</name>
<feature type="region of interest" description="Disordered" evidence="1">
    <location>
        <begin position="1"/>
        <end position="248"/>
    </location>
</feature>
<feature type="compositionally biased region" description="Basic and acidic residues" evidence="1">
    <location>
        <begin position="141"/>
        <end position="152"/>
    </location>
</feature>
<feature type="non-terminal residue" evidence="2">
    <location>
        <position position="1"/>
    </location>
</feature>
<feature type="non-terminal residue" evidence="2">
    <location>
        <position position="263"/>
    </location>
</feature>
<accession>A0A6J4J2X7</accession>
<gene>
    <name evidence="2" type="ORF">AVDCRST_MAG41-2737</name>
</gene>
<feature type="compositionally biased region" description="Basic and acidic residues" evidence="1">
    <location>
        <begin position="206"/>
        <end position="221"/>
    </location>
</feature>
<evidence type="ECO:0000256" key="1">
    <source>
        <dbReference type="SAM" id="MobiDB-lite"/>
    </source>
</evidence>
<feature type="compositionally biased region" description="Gly residues" evidence="1">
    <location>
        <begin position="129"/>
        <end position="138"/>
    </location>
</feature>
<dbReference type="GO" id="GO:0008534">
    <property type="term" value="F:oxidized purine nucleobase lesion DNA N-glycosylase activity"/>
    <property type="evidence" value="ECO:0007669"/>
    <property type="project" value="UniProtKB-EC"/>
</dbReference>
<feature type="compositionally biased region" description="Low complexity" evidence="1">
    <location>
        <begin position="22"/>
        <end position="31"/>
    </location>
</feature>
<evidence type="ECO:0000313" key="2">
    <source>
        <dbReference type="EMBL" id="CAA9267990.1"/>
    </source>
</evidence>
<dbReference type="AlphaFoldDB" id="A0A6J4J2X7"/>
<keyword evidence="2" id="KW-0378">Hydrolase</keyword>
<organism evidence="2">
    <name type="scientific">uncultured Mycobacteriales bacterium</name>
    <dbReference type="NCBI Taxonomy" id="581187"/>
    <lineage>
        <taxon>Bacteria</taxon>
        <taxon>Bacillati</taxon>
        <taxon>Actinomycetota</taxon>
        <taxon>Actinomycetes</taxon>
        <taxon>Mycobacteriales</taxon>
        <taxon>environmental samples</taxon>
    </lineage>
</organism>
<reference evidence="2" key="1">
    <citation type="submission" date="2020-02" db="EMBL/GenBank/DDBJ databases">
        <authorList>
            <person name="Meier V. D."/>
        </authorList>
    </citation>
    <scope>NUCLEOTIDE SEQUENCE</scope>
    <source>
        <strain evidence="2">AVDCRST_MAG41</strain>
    </source>
</reference>
<feature type="compositionally biased region" description="Low complexity" evidence="1">
    <location>
        <begin position="103"/>
        <end position="113"/>
    </location>
</feature>
<dbReference type="EC" id="3.2.2.23" evidence="2"/>
<dbReference type="EMBL" id="CADCTP010000252">
    <property type="protein sequence ID" value="CAA9267990.1"/>
    <property type="molecule type" value="Genomic_DNA"/>
</dbReference>
<keyword evidence="2" id="KW-0326">Glycosidase</keyword>